<feature type="transmembrane region" description="Helical" evidence="9">
    <location>
        <begin position="75"/>
        <end position="93"/>
    </location>
</feature>
<evidence type="ECO:0000256" key="3">
    <source>
        <dbReference type="ARBA" id="ARBA00022670"/>
    </source>
</evidence>
<comment type="subcellular location">
    <subcellularLocation>
        <location evidence="9">Cell membrane</location>
        <topology evidence="9">Multi-pass membrane protein</topology>
    </subcellularLocation>
</comment>
<dbReference type="Proteomes" id="UP000648075">
    <property type="component" value="Unassembled WGS sequence"/>
</dbReference>
<feature type="active site" evidence="9">
    <location>
        <position position="145"/>
    </location>
</feature>
<evidence type="ECO:0000256" key="9">
    <source>
        <dbReference type="HAMAP-Rule" id="MF_00161"/>
    </source>
</evidence>
<dbReference type="InterPro" id="IPR001872">
    <property type="entry name" value="Peptidase_A8"/>
</dbReference>
<keyword evidence="6 9" id="KW-0378">Hydrolase</keyword>
<comment type="caution">
    <text evidence="9">Lacks conserved residue(s) required for the propagation of feature annotation.</text>
</comment>
<proteinExistence type="inferred from homology"/>
<evidence type="ECO:0000256" key="10">
    <source>
        <dbReference type="RuleBase" id="RU004181"/>
    </source>
</evidence>
<comment type="function">
    <text evidence="9">This protein specifically catalyzes the removal of signal peptides from prolipoproteins.</text>
</comment>
<dbReference type="GO" id="GO:0004190">
    <property type="term" value="F:aspartic-type endopeptidase activity"/>
    <property type="evidence" value="ECO:0007669"/>
    <property type="project" value="UniProtKB-UniRule"/>
</dbReference>
<reference evidence="11" key="2">
    <citation type="submission" date="2020-09" db="EMBL/GenBank/DDBJ databases">
        <authorList>
            <person name="Sun Q."/>
            <person name="Kim S."/>
        </authorList>
    </citation>
    <scope>NUCLEOTIDE SEQUENCE</scope>
    <source>
        <strain evidence="11">KCTC 32255</strain>
    </source>
</reference>
<gene>
    <name evidence="9 11" type="primary">lspA</name>
    <name evidence="11" type="ORF">GCM10011614_00290</name>
</gene>
<dbReference type="HAMAP" id="MF_00161">
    <property type="entry name" value="LspA"/>
    <property type="match status" value="1"/>
</dbReference>
<dbReference type="GO" id="GO:0006508">
    <property type="term" value="P:proteolysis"/>
    <property type="evidence" value="ECO:0007669"/>
    <property type="project" value="UniProtKB-KW"/>
</dbReference>
<feature type="transmembrane region" description="Helical" evidence="9">
    <location>
        <begin position="98"/>
        <end position="115"/>
    </location>
</feature>
<evidence type="ECO:0000313" key="12">
    <source>
        <dbReference type="Proteomes" id="UP000648075"/>
    </source>
</evidence>
<organism evidence="11 12">
    <name type="scientific">Novosphingobium colocasiae</name>
    <dbReference type="NCBI Taxonomy" id="1256513"/>
    <lineage>
        <taxon>Bacteria</taxon>
        <taxon>Pseudomonadati</taxon>
        <taxon>Pseudomonadota</taxon>
        <taxon>Alphaproteobacteria</taxon>
        <taxon>Sphingomonadales</taxon>
        <taxon>Sphingomonadaceae</taxon>
        <taxon>Novosphingobium</taxon>
    </lineage>
</organism>
<comment type="similarity">
    <text evidence="1 9 10">Belongs to the peptidase A8 family.</text>
</comment>
<dbReference type="NCBIfam" id="TIGR00077">
    <property type="entry name" value="lspA"/>
    <property type="match status" value="1"/>
</dbReference>
<comment type="pathway">
    <text evidence="9">Protein modification; lipoprotein biosynthesis (signal peptide cleavage).</text>
</comment>
<keyword evidence="11" id="KW-0449">Lipoprotein</keyword>
<keyword evidence="8 9" id="KW-0472">Membrane</keyword>
<dbReference type="EMBL" id="BMZA01000001">
    <property type="protein sequence ID" value="GGY89765.1"/>
    <property type="molecule type" value="Genomic_DNA"/>
</dbReference>
<keyword evidence="5 9" id="KW-0064">Aspartyl protease</keyword>
<keyword evidence="4 9" id="KW-0812">Transmembrane</keyword>
<evidence type="ECO:0000313" key="11">
    <source>
        <dbReference type="EMBL" id="GGY89765.1"/>
    </source>
</evidence>
<dbReference type="PRINTS" id="PR00781">
    <property type="entry name" value="LIPOSIGPTASE"/>
</dbReference>
<keyword evidence="2 9" id="KW-1003">Cell membrane</keyword>
<dbReference type="Pfam" id="PF01252">
    <property type="entry name" value="Peptidase_A8"/>
    <property type="match status" value="1"/>
</dbReference>
<keyword evidence="7 9" id="KW-1133">Transmembrane helix</keyword>
<dbReference type="EC" id="3.4.23.36" evidence="9"/>
<evidence type="ECO:0000256" key="7">
    <source>
        <dbReference type="ARBA" id="ARBA00022989"/>
    </source>
</evidence>
<protein>
    <recommendedName>
        <fullName evidence="9">Lipoprotein signal peptidase</fullName>
        <ecNumber evidence="9">3.4.23.36</ecNumber>
    </recommendedName>
    <alternativeName>
        <fullName evidence="9">Prolipoprotein signal peptidase</fullName>
    </alternativeName>
    <alternativeName>
        <fullName evidence="9">Signal peptidase II</fullName>
        <shortName evidence="9">SPase II</shortName>
    </alternativeName>
</protein>
<name>A0A918P8C4_9SPHN</name>
<dbReference type="PANTHER" id="PTHR33695:SF1">
    <property type="entry name" value="LIPOPROTEIN SIGNAL PEPTIDASE"/>
    <property type="match status" value="1"/>
</dbReference>
<keyword evidence="3 9" id="KW-0645">Protease</keyword>
<dbReference type="AlphaFoldDB" id="A0A918P8C4"/>
<comment type="catalytic activity">
    <reaction evidence="9">
        <text>Release of signal peptides from bacterial membrane prolipoproteins. Hydrolyzes -Xaa-Yaa-Zaa-|-(S,diacylglyceryl)Cys-, in which Xaa is hydrophobic (preferably Leu), and Yaa (Ala or Ser) and Zaa (Gly or Ala) have small, neutral side chains.</text>
        <dbReference type="EC" id="3.4.23.36"/>
    </reaction>
</comment>
<evidence type="ECO:0000256" key="5">
    <source>
        <dbReference type="ARBA" id="ARBA00022750"/>
    </source>
</evidence>
<evidence type="ECO:0000256" key="1">
    <source>
        <dbReference type="ARBA" id="ARBA00006139"/>
    </source>
</evidence>
<evidence type="ECO:0000256" key="2">
    <source>
        <dbReference type="ARBA" id="ARBA00022475"/>
    </source>
</evidence>
<dbReference type="RefSeq" id="WP_189619072.1">
    <property type="nucleotide sequence ID" value="NZ_BMZA01000001.1"/>
</dbReference>
<evidence type="ECO:0000256" key="6">
    <source>
        <dbReference type="ARBA" id="ARBA00022801"/>
    </source>
</evidence>
<evidence type="ECO:0000256" key="8">
    <source>
        <dbReference type="ARBA" id="ARBA00023136"/>
    </source>
</evidence>
<feature type="transmembrane region" description="Helical" evidence="9">
    <location>
        <begin position="135"/>
        <end position="157"/>
    </location>
</feature>
<reference evidence="11" key="1">
    <citation type="journal article" date="2014" name="Int. J. Syst. Evol. Microbiol.">
        <title>Complete genome sequence of Corynebacterium casei LMG S-19264T (=DSM 44701T), isolated from a smear-ripened cheese.</title>
        <authorList>
            <consortium name="US DOE Joint Genome Institute (JGI-PGF)"/>
            <person name="Walter F."/>
            <person name="Albersmeier A."/>
            <person name="Kalinowski J."/>
            <person name="Ruckert C."/>
        </authorList>
    </citation>
    <scope>NUCLEOTIDE SEQUENCE</scope>
    <source>
        <strain evidence="11">KCTC 32255</strain>
    </source>
</reference>
<evidence type="ECO:0000256" key="4">
    <source>
        <dbReference type="ARBA" id="ARBA00022692"/>
    </source>
</evidence>
<keyword evidence="12" id="KW-1185">Reference proteome</keyword>
<dbReference type="GO" id="GO:0005886">
    <property type="term" value="C:plasma membrane"/>
    <property type="evidence" value="ECO:0007669"/>
    <property type="project" value="UniProtKB-SubCell"/>
</dbReference>
<feature type="active site" evidence="9">
    <location>
        <position position="126"/>
    </location>
</feature>
<comment type="caution">
    <text evidence="11">The sequence shown here is derived from an EMBL/GenBank/DDBJ whole genome shotgun (WGS) entry which is preliminary data.</text>
</comment>
<dbReference type="PANTHER" id="PTHR33695">
    <property type="entry name" value="LIPOPROTEIN SIGNAL PEPTIDASE"/>
    <property type="match status" value="1"/>
</dbReference>
<sequence length="178" mass="19185">MADAAASPWRARAMGLVLALVVYAIDQGIKAWLLGPLRLRDVGVIDLLPIFDLRWTANQGVSLGLFTADSIEGRIALIALTGVIALFVLVWMLRERAAADIAALALVLGGALGNITDRYLLGHVTDYADLHFGEFRPFLIFNFADAAITVGVLIILARSLLSRDKPETTADTSSKEPI</sequence>
<accession>A0A918P8C4</accession>